<organism evidence="12 13">
    <name type="scientific">Dermatophagoides pteronyssinus</name>
    <name type="common">European house dust mite</name>
    <dbReference type="NCBI Taxonomy" id="6956"/>
    <lineage>
        <taxon>Eukaryota</taxon>
        <taxon>Metazoa</taxon>
        <taxon>Ecdysozoa</taxon>
        <taxon>Arthropoda</taxon>
        <taxon>Chelicerata</taxon>
        <taxon>Arachnida</taxon>
        <taxon>Acari</taxon>
        <taxon>Acariformes</taxon>
        <taxon>Sarcoptiformes</taxon>
        <taxon>Astigmata</taxon>
        <taxon>Psoroptidia</taxon>
        <taxon>Analgoidea</taxon>
        <taxon>Pyroglyphidae</taxon>
        <taxon>Dermatophagoidinae</taxon>
        <taxon>Dermatophagoides</taxon>
    </lineage>
</organism>
<evidence type="ECO:0000259" key="11">
    <source>
        <dbReference type="PROSITE" id="PS50866"/>
    </source>
</evidence>
<feature type="transmembrane region" description="Helical" evidence="10">
    <location>
        <begin position="29"/>
        <end position="49"/>
    </location>
</feature>
<protein>
    <submittedName>
        <fullName evidence="12">Tmed6p</fullName>
    </submittedName>
</protein>
<dbReference type="InterPro" id="IPR009038">
    <property type="entry name" value="GOLD_dom"/>
</dbReference>
<gene>
    <name evidence="12" type="primary">TMED6</name>
    <name evidence="12" type="ORF">DERP_013882</name>
</gene>
<dbReference type="EMBL" id="NJHN03000085">
    <property type="protein sequence ID" value="KAH9416911.1"/>
    <property type="molecule type" value="Genomic_DNA"/>
</dbReference>
<keyword evidence="4 9" id="KW-0812">Transmembrane</keyword>
<evidence type="ECO:0000256" key="8">
    <source>
        <dbReference type="ARBA" id="ARBA00037847"/>
    </source>
</evidence>
<keyword evidence="5" id="KW-0732">Signal</keyword>
<accession>A0ABQ8J301</accession>
<dbReference type="SUPFAM" id="SSF101576">
    <property type="entry name" value="Supernatant protein factor (SPF), C-terminal domain"/>
    <property type="match status" value="1"/>
</dbReference>
<keyword evidence="6 10" id="KW-1133">Transmembrane helix</keyword>
<feature type="domain" description="GOLD" evidence="11">
    <location>
        <begin position="78"/>
        <end position="161"/>
    </location>
</feature>
<evidence type="ECO:0000256" key="1">
    <source>
        <dbReference type="ARBA" id="ARBA00004479"/>
    </source>
</evidence>
<proteinExistence type="inferred from homology"/>
<keyword evidence="13" id="KW-1185">Reference proteome</keyword>
<evidence type="ECO:0000256" key="10">
    <source>
        <dbReference type="SAM" id="Phobius"/>
    </source>
</evidence>
<dbReference type="SMART" id="SM01190">
    <property type="entry name" value="EMP24_GP25L"/>
    <property type="match status" value="1"/>
</dbReference>
<feature type="transmembrane region" description="Helical" evidence="10">
    <location>
        <begin position="226"/>
        <end position="245"/>
    </location>
</feature>
<evidence type="ECO:0000313" key="12">
    <source>
        <dbReference type="EMBL" id="KAH9416911.1"/>
    </source>
</evidence>
<evidence type="ECO:0000256" key="7">
    <source>
        <dbReference type="ARBA" id="ARBA00023136"/>
    </source>
</evidence>
<evidence type="ECO:0000256" key="2">
    <source>
        <dbReference type="ARBA" id="ARBA00007104"/>
    </source>
</evidence>
<evidence type="ECO:0000313" key="13">
    <source>
        <dbReference type="Proteomes" id="UP000887458"/>
    </source>
</evidence>
<evidence type="ECO:0000256" key="6">
    <source>
        <dbReference type="ARBA" id="ARBA00022989"/>
    </source>
</evidence>
<keyword evidence="7 10" id="KW-0472">Membrane</keyword>
<dbReference type="PANTHER" id="PTHR22811">
    <property type="entry name" value="TRANSMEMBRANE EMP24 DOMAIN-CONTAINING PROTEIN"/>
    <property type="match status" value="1"/>
</dbReference>
<dbReference type="InterPro" id="IPR036598">
    <property type="entry name" value="GOLD_dom_sf"/>
</dbReference>
<evidence type="ECO:0000256" key="3">
    <source>
        <dbReference type="ARBA" id="ARBA00022473"/>
    </source>
</evidence>
<comment type="subcellular location">
    <subcellularLocation>
        <location evidence="8">Endomembrane system</location>
        <topology evidence="8">Single-pass membrane protein</topology>
    </subcellularLocation>
    <subcellularLocation>
        <location evidence="1 9">Membrane</location>
        <topology evidence="1 9">Single-pass type I membrane protein</topology>
    </subcellularLocation>
</comment>
<reference evidence="12 13" key="2">
    <citation type="journal article" date="2022" name="Mol. Biol. Evol.">
        <title>Comparative Genomics Reveals Insights into the Divergent Evolution of Astigmatic Mites and Household Pest Adaptations.</title>
        <authorList>
            <person name="Xiong Q."/>
            <person name="Wan A.T."/>
            <person name="Liu X."/>
            <person name="Fung C.S."/>
            <person name="Xiao X."/>
            <person name="Malainual N."/>
            <person name="Hou J."/>
            <person name="Wang L."/>
            <person name="Wang M."/>
            <person name="Yang K.Y."/>
            <person name="Cui Y."/>
            <person name="Leung E.L."/>
            <person name="Nong W."/>
            <person name="Shin S.K."/>
            <person name="Au S.W."/>
            <person name="Jeong K.Y."/>
            <person name="Chew F.T."/>
            <person name="Hui J.H."/>
            <person name="Leung T.F."/>
            <person name="Tungtrongchitr A."/>
            <person name="Zhong N."/>
            <person name="Liu Z."/>
            <person name="Tsui S.K."/>
        </authorList>
    </citation>
    <scope>NUCLEOTIDE SEQUENCE [LARGE SCALE GENOMIC DNA]</scope>
    <source>
        <strain evidence="12">Derp</strain>
    </source>
</reference>
<comment type="similarity">
    <text evidence="2 9">Belongs to the EMP24/GP25L family.</text>
</comment>
<dbReference type="PROSITE" id="PS50866">
    <property type="entry name" value="GOLD"/>
    <property type="match status" value="1"/>
</dbReference>
<evidence type="ECO:0000256" key="9">
    <source>
        <dbReference type="RuleBase" id="RU003827"/>
    </source>
</evidence>
<dbReference type="Proteomes" id="UP000887458">
    <property type="component" value="Unassembled WGS sequence"/>
</dbReference>
<evidence type="ECO:0000256" key="4">
    <source>
        <dbReference type="ARBA" id="ARBA00022692"/>
    </source>
</evidence>
<comment type="caution">
    <text evidence="12">The sequence shown here is derived from an EMBL/GenBank/DDBJ whole genome shotgun (WGS) entry which is preliminary data.</text>
</comment>
<reference evidence="12 13" key="1">
    <citation type="journal article" date="2018" name="J. Allergy Clin. Immunol.">
        <title>High-quality assembly of Dermatophagoides pteronyssinus genome and transcriptome reveals a wide range of novel allergens.</title>
        <authorList>
            <person name="Liu X.Y."/>
            <person name="Yang K.Y."/>
            <person name="Wang M.Q."/>
            <person name="Kwok J.S."/>
            <person name="Zeng X."/>
            <person name="Yang Z."/>
            <person name="Xiao X.J."/>
            <person name="Lau C.P."/>
            <person name="Li Y."/>
            <person name="Huang Z.M."/>
            <person name="Ba J.G."/>
            <person name="Yim A.K."/>
            <person name="Ouyang C.Y."/>
            <person name="Ngai S.M."/>
            <person name="Chan T.F."/>
            <person name="Leung E.L."/>
            <person name="Liu L."/>
            <person name="Liu Z.G."/>
            <person name="Tsui S.K."/>
        </authorList>
    </citation>
    <scope>NUCLEOTIDE SEQUENCE [LARGE SCALE GENOMIC DNA]</scope>
    <source>
        <strain evidence="12">Derp</strain>
    </source>
</reference>
<sequence>MFCPVTNTTKLSTDSIHIMLPNHCMIIKLFHHILSIIIIIIVINHSSLIKAENYNSELNAENLGTAFEFKIHIDAGKEDCFYQYIEQGSSLYIAFQVMRGGDNMAGFYVNGPKGETIMPYQWKQHAEIDDSTVPQSGYYSLCIDNKPSSFQSKLVSLYLASLKRDEWEKYVQELSEADVTSNNATALLRNVQWNINEMMKYLEHSKQQHSYDGYLAESNNRYVQNWSLLQCIIIIACSIVQVIFVRKLFESNEFGAKGKVRA</sequence>
<name>A0ABQ8J301_DERPT</name>
<dbReference type="Pfam" id="PF01105">
    <property type="entry name" value="EMP24_GP25L"/>
    <property type="match status" value="1"/>
</dbReference>
<dbReference type="InterPro" id="IPR015720">
    <property type="entry name" value="Emp24-like"/>
</dbReference>
<evidence type="ECO:0000256" key="5">
    <source>
        <dbReference type="ARBA" id="ARBA00022729"/>
    </source>
</evidence>
<keyword evidence="3" id="KW-0217">Developmental protein</keyword>